<proteinExistence type="predicted"/>
<dbReference type="HOGENOM" id="CLU_037990_2_7_1"/>
<dbReference type="InterPro" id="IPR029063">
    <property type="entry name" value="SAM-dependent_MTases_sf"/>
</dbReference>
<dbReference type="CDD" id="cd02440">
    <property type="entry name" value="AdoMet_MTases"/>
    <property type="match status" value="1"/>
</dbReference>
<dbReference type="AlphaFoldDB" id="Q0CU18"/>
<dbReference type="InterPro" id="IPR025714">
    <property type="entry name" value="Methyltranfer_dom"/>
</dbReference>
<dbReference type="GeneID" id="4317762"/>
<dbReference type="PANTHER" id="PTHR43861:SF1">
    <property type="entry name" value="TRANS-ACONITATE 2-METHYLTRANSFERASE"/>
    <property type="match status" value="1"/>
</dbReference>
<organism evidence="2 3">
    <name type="scientific">Aspergillus terreus (strain NIH 2624 / FGSC A1156)</name>
    <dbReference type="NCBI Taxonomy" id="341663"/>
    <lineage>
        <taxon>Eukaryota</taxon>
        <taxon>Fungi</taxon>
        <taxon>Dikarya</taxon>
        <taxon>Ascomycota</taxon>
        <taxon>Pezizomycotina</taxon>
        <taxon>Eurotiomycetes</taxon>
        <taxon>Eurotiomycetidae</taxon>
        <taxon>Eurotiales</taxon>
        <taxon>Aspergillaceae</taxon>
        <taxon>Aspergillus</taxon>
        <taxon>Aspergillus subgen. Circumdati</taxon>
    </lineage>
</organism>
<gene>
    <name evidence="2" type="ORF">ATEG_02816</name>
</gene>
<protein>
    <recommendedName>
        <fullName evidence="1">Methyltransferase domain-containing protein</fullName>
    </recommendedName>
</protein>
<dbReference type="eggNOG" id="KOG1269">
    <property type="taxonomic scope" value="Eukaryota"/>
</dbReference>
<dbReference type="Gene3D" id="3.40.50.150">
    <property type="entry name" value="Vaccinia Virus protein VP39"/>
    <property type="match status" value="1"/>
</dbReference>
<name>Q0CU18_ASPTN</name>
<evidence type="ECO:0000259" key="1">
    <source>
        <dbReference type="Pfam" id="PF13847"/>
    </source>
</evidence>
<dbReference type="RefSeq" id="XP_001211994.1">
    <property type="nucleotide sequence ID" value="XM_001211994.1"/>
</dbReference>
<accession>Q0CU18</accession>
<sequence>MTQSEVSFGIDTEELARLYETSVLDVGSGTGKLATYAAGMVGESGRVVGIDPLGARVSIANESARANLSFAVGDAHDLTRFEPASFDVVYLNAVFHWLSDKPEALRQFARVLKPNGRLGITTGSGDHRFPHETVRDRVLARDAYRAYQDGGVKGQAQLVTRKELERYLTDAGFHAGPVTEVPNELCTRDADTMIDFVESSSFGNYLGHLPEDVRARVRQEIAQEYEEFRTANGIRASAIDYLVVATVPSQIPTA</sequence>
<dbReference type="STRING" id="341663.Q0CU18"/>
<reference evidence="3" key="1">
    <citation type="submission" date="2005-09" db="EMBL/GenBank/DDBJ databases">
        <title>Annotation of the Aspergillus terreus NIH2624 genome.</title>
        <authorList>
            <person name="Birren B.W."/>
            <person name="Lander E.S."/>
            <person name="Galagan J.E."/>
            <person name="Nusbaum C."/>
            <person name="Devon K."/>
            <person name="Henn M."/>
            <person name="Ma L.-J."/>
            <person name="Jaffe D.B."/>
            <person name="Butler J."/>
            <person name="Alvarez P."/>
            <person name="Gnerre S."/>
            <person name="Grabherr M."/>
            <person name="Kleber M."/>
            <person name="Mauceli E.W."/>
            <person name="Brockman W."/>
            <person name="Rounsley S."/>
            <person name="Young S.K."/>
            <person name="LaButti K."/>
            <person name="Pushparaj V."/>
            <person name="DeCaprio D."/>
            <person name="Crawford M."/>
            <person name="Koehrsen M."/>
            <person name="Engels R."/>
            <person name="Montgomery P."/>
            <person name="Pearson M."/>
            <person name="Howarth C."/>
            <person name="Larson L."/>
            <person name="Luoma S."/>
            <person name="White J."/>
            <person name="Alvarado L."/>
            <person name="Kodira C.D."/>
            <person name="Zeng Q."/>
            <person name="Oleary S."/>
            <person name="Yandava C."/>
            <person name="Denning D.W."/>
            <person name="Nierman W.C."/>
            <person name="Milne T."/>
            <person name="Madden K."/>
        </authorList>
    </citation>
    <scope>NUCLEOTIDE SEQUENCE [LARGE SCALE GENOMIC DNA]</scope>
    <source>
        <strain evidence="3">NIH 2624 / FGSC A1156</strain>
    </source>
</reference>
<dbReference type="SUPFAM" id="SSF53335">
    <property type="entry name" value="S-adenosyl-L-methionine-dependent methyltransferases"/>
    <property type="match status" value="1"/>
</dbReference>
<dbReference type="PANTHER" id="PTHR43861">
    <property type="entry name" value="TRANS-ACONITATE 2-METHYLTRANSFERASE-RELATED"/>
    <property type="match status" value="1"/>
</dbReference>
<dbReference type="VEuPathDB" id="FungiDB:ATEG_02816"/>
<dbReference type="Proteomes" id="UP000007963">
    <property type="component" value="Unassembled WGS sequence"/>
</dbReference>
<feature type="domain" description="Methyltransferase" evidence="1">
    <location>
        <begin position="21"/>
        <end position="138"/>
    </location>
</feature>
<evidence type="ECO:0000313" key="2">
    <source>
        <dbReference type="EMBL" id="EAU36090.1"/>
    </source>
</evidence>
<dbReference type="Pfam" id="PF13847">
    <property type="entry name" value="Methyltransf_31"/>
    <property type="match status" value="1"/>
</dbReference>
<evidence type="ECO:0000313" key="3">
    <source>
        <dbReference type="Proteomes" id="UP000007963"/>
    </source>
</evidence>
<dbReference type="SMR" id="Q0CU18"/>
<dbReference type="EMBL" id="CH476597">
    <property type="protein sequence ID" value="EAU36090.1"/>
    <property type="molecule type" value="Genomic_DNA"/>
</dbReference>
<dbReference type="OrthoDB" id="66144at2759"/>
<dbReference type="OMA" id="WVQDQPA"/>